<gene>
    <name evidence="1" type="ORF">NLG97_g1668</name>
</gene>
<comment type="caution">
    <text evidence="1">The sequence shown here is derived from an EMBL/GenBank/DDBJ whole genome shotgun (WGS) entry which is preliminary data.</text>
</comment>
<keyword evidence="2" id="KW-1185">Reference proteome</keyword>
<name>A0ACC1R5R8_9HYPO</name>
<organism evidence="1 2">
    <name type="scientific">Lecanicillium saksenae</name>
    <dbReference type="NCBI Taxonomy" id="468837"/>
    <lineage>
        <taxon>Eukaryota</taxon>
        <taxon>Fungi</taxon>
        <taxon>Dikarya</taxon>
        <taxon>Ascomycota</taxon>
        <taxon>Pezizomycotina</taxon>
        <taxon>Sordariomycetes</taxon>
        <taxon>Hypocreomycetidae</taxon>
        <taxon>Hypocreales</taxon>
        <taxon>Cordycipitaceae</taxon>
        <taxon>Lecanicillium</taxon>
    </lineage>
</organism>
<accession>A0ACC1R5R8</accession>
<dbReference type="Proteomes" id="UP001148737">
    <property type="component" value="Unassembled WGS sequence"/>
</dbReference>
<evidence type="ECO:0000313" key="1">
    <source>
        <dbReference type="EMBL" id="KAJ3497743.1"/>
    </source>
</evidence>
<reference evidence="1" key="1">
    <citation type="submission" date="2022-07" db="EMBL/GenBank/DDBJ databases">
        <title>Genome Sequence of Lecanicillium saksenae.</title>
        <authorList>
            <person name="Buettner E."/>
        </authorList>
    </citation>
    <scope>NUCLEOTIDE SEQUENCE</scope>
    <source>
        <strain evidence="1">VT-O1</strain>
    </source>
</reference>
<sequence length="900" mass="95613">MLFNTILSLLWAATLVAAFPFLSLPKWYSSSRSVEAANVEARATETVSSTAGAPGGFCGWVPVEKPVNPTVDSTASDSQKSGNKPDDESSAASQTLPPSVHWSWDTSLLKNVEPVAAKDDSHMYYGESDPTKEGYFAFLTYRFTLPSVNLDHSDHVNAEYTKDGSLKVIFKTSDSFERATSSWSTDKDLLLIATAKGCTGPSAEDRCYFRATTLAVDREAKTVTATGAPEHPENVMESAETEWGLWAPHNSTFGNSTASAGKSFNYTANGAGQESSKPPHDSHGLTTAPFGQFFDSSLDDAQGYHELHPDAQAFLDQIIADGEAVQPAPSSNGSCNSIGSGQLRRRHILHARGFWKNLWHGVVDGIKSVYNTVADALTIQGDFNEPVSWDLPGASFPIPTETSPWSDNSIALFKHEKASESGEFQEHVNIYCVDCGVSGQAVFSGKAKITPLKGIFDGELAMRTNMKMVLKVGVDAQIKYSQNIQHDLFTFGLPGLTYGIVTVGPYISVAAKVGLEAAAKGKLLVGGEMGLTQASAVLYIFEPGRSTAAGWTPYFKPVLDAEGEIMLAASAALPISIKVGLKVASFETALGIVEEPAISAVAQVAGTASYDNANGFQGGLKDFGGCSGIATSLNWSNKLSLDILGITSKVLQDTGFQPIVKGCLNLDTVTKPKSKAPNMLLGMQNSASDEPHRFANTSLTNTASARLTDKSTNTISSSCSDVGNTSPQVFKNGHQFDLAPLLTTIGTSMLASCNDGNIYVAAAKNETNKKCSSMWPTSKEAIVPFDGGLNVMHYYSDTMNAVGVSRLRSSPAYKIPNDAVITVLVPAPAADGSFFYMAADASQQVFYPIVCDFAGGAVPRVFLAKDMSAGIKMLEGGSVAESITGAKAEKCFGLSLSPRM</sequence>
<proteinExistence type="predicted"/>
<protein>
    <submittedName>
        <fullName evidence="1">Uncharacterized protein</fullName>
    </submittedName>
</protein>
<evidence type="ECO:0000313" key="2">
    <source>
        <dbReference type="Proteomes" id="UP001148737"/>
    </source>
</evidence>
<dbReference type="EMBL" id="JANAKD010000092">
    <property type="protein sequence ID" value="KAJ3497743.1"/>
    <property type="molecule type" value="Genomic_DNA"/>
</dbReference>